<reference evidence="1 2" key="1">
    <citation type="submission" date="2019-07" db="EMBL/GenBank/DDBJ databases">
        <title>Whole genome shotgun sequence of Cellulomonas xylanilytica NBRC 101102.</title>
        <authorList>
            <person name="Hosoyama A."/>
            <person name="Uohara A."/>
            <person name="Ohji S."/>
            <person name="Ichikawa N."/>
        </authorList>
    </citation>
    <scope>NUCLEOTIDE SEQUENCE [LARGE SCALE GENOMIC DNA]</scope>
    <source>
        <strain evidence="1 2">NBRC 101102</strain>
    </source>
</reference>
<protein>
    <submittedName>
        <fullName evidence="1">Uncharacterized protein</fullName>
    </submittedName>
</protein>
<dbReference type="Proteomes" id="UP000321118">
    <property type="component" value="Unassembled WGS sequence"/>
</dbReference>
<comment type="caution">
    <text evidence="1">The sequence shown here is derived from an EMBL/GenBank/DDBJ whole genome shotgun (WGS) entry which is preliminary data.</text>
</comment>
<name>A0A510V0S6_9CELL</name>
<gene>
    <name evidence="1" type="ORF">CXY01_10270</name>
</gene>
<organism evidence="1 2">
    <name type="scientific">Cellulomonas xylanilytica</name>
    <dbReference type="NCBI Taxonomy" id="233583"/>
    <lineage>
        <taxon>Bacteria</taxon>
        <taxon>Bacillati</taxon>
        <taxon>Actinomycetota</taxon>
        <taxon>Actinomycetes</taxon>
        <taxon>Micrococcales</taxon>
        <taxon>Cellulomonadaceae</taxon>
        <taxon>Cellulomonas</taxon>
    </lineage>
</organism>
<dbReference type="AlphaFoldDB" id="A0A510V0S6"/>
<dbReference type="EMBL" id="BJUB01000002">
    <property type="protein sequence ID" value="GEK20507.1"/>
    <property type="molecule type" value="Genomic_DNA"/>
</dbReference>
<proteinExistence type="predicted"/>
<accession>A0A510V0S6</accession>
<sequence length="83" mass="8449">MCTGDSIAHRADVSAAAVRALVGVSAGMSQNCSWRVVPGVPGYSDGPGVDCRVEQVVGPERDPVDACARPRIAAGGGRVSGRR</sequence>
<keyword evidence="2" id="KW-1185">Reference proteome</keyword>
<evidence type="ECO:0000313" key="1">
    <source>
        <dbReference type="EMBL" id="GEK20507.1"/>
    </source>
</evidence>
<evidence type="ECO:0000313" key="2">
    <source>
        <dbReference type="Proteomes" id="UP000321118"/>
    </source>
</evidence>